<name>A0A517SUF0_9BACT</name>
<proteinExistence type="predicted"/>
<keyword evidence="2" id="KW-1185">Reference proteome</keyword>
<dbReference type="AlphaFoldDB" id="A0A517SUF0"/>
<sequence>MPSLQRVLDRQTVAIPGNFPADAKRERKLDCTNLLAALESIRCDGKPDARNVSQRTVGIDPTCRGPLAILPCLTNV</sequence>
<gene>
    <name evidence="1" type="ORF">SV7mr_22750</name>
</gene>
<organism evidence="1 2">
    <name type="scientific">Stieleria bergensis</name>
    <dbReference type="NCBI Taxonomy" id="2528025"/>
    <lineage>
        <taxon>Bacteria</taxon>
        <taxon>Pseudomonadati</taxon>
        <taxon>Planctomycetota</taxon>
        <taxon>Planctomycetia</taxon>
        <taxon>Pirellulales</taxon>
        <taxon>Pirellulaceae</taxon>
        <taxon>Stieleria</taxon>
    </lineage>
</organism>
<dbReference type="Proteomes" id="UP000315003">
    <property type="component" value="Chromosome"/>
</dbReference>
<evidence type="ECO:0000313" key="2">
    <source>
        <dbReference type="Proteomes" id="UP000315003"/>
    </source>
</evidence>
<evidence type="ECO:0000313" key="1">
    <source>
        <dbReference type="EMBL" id="QDT59765.1"/>
    </source>
</evidence>
<reference evidence="1 2" key="1">
    <citation type="submission" date="2019-02" db="EMBL/GenBank/DDBJ databases">
        <title>Deep-cultivation of Planctomycetes and their phenomic and genomic characterization uncovers novel biology.</title>
        <authorList>
            <person name="Wiegand S."/>
            <person name="Jogler M."/>
            <person name="Boedeker C."/>
            <person name="Pinto D."/>
            <person name="Vollmers J."/>
            <person name="Rivas-Marin E."/>
            <person name="Kohn T."/>
            <person name="Peeters S.H."/>
            <person name="Heuer A."/>
            <person name="Rast P."/>
            <person name="Oberbeckmann S."/>
            <person name="Bunk B."/>
            <person name="Jeske O."/>
            <person name="Meyerdierks A."/>
            <person name="Storesund J.E."/>
            <person name="Kallscheuer N."/>
            <person name="Luecker S."/>
            <person name="Lage O.M."/>
            <person name="Pohl T."/>
            <person name="Merkel B.J."/>
            <person name="Hornburger P."/>
            <person name="Mueller R.-W."/>
            <person name="Bruemmer F."/>
            <person name="Labrenz M."/>
            <person name="Spormann A.M."/>
            <person name="Op den Camp H."/>
            <person name="Overmann J."/>
            <person name="Amann R."/>
            <person name="Jetten M.S.M."/>
            <person name="Mascher T."/>
            <person name="Medema M.H."/>
            <person name="Devos D.P."/>
            <person name="Kaster A.-K."/>
            <person name="Ovreas L."/>
            <person name="Rohde M."/>
            <person name="Galperin M.Y."/>
            <person name="Jogler C."/>
        </authorList>
    </citation>
    <scope>NUCLEOTIDE SEQUENCE [LARGE SCALE GENOMIC DNA]</scope>
    <source>
        <strain evidence="1 2">SV_7m_r</strain>
    </source>
</reference>
<protein>
    <submittedName>
        <fullName evidence="1">Uncharacterized protein</fullName>
    </submittedName>
</protein>
<accession>A0A517SUF0</accession>
<dbReference type="EMBL" id="CP036272">
    <property type="protein sequence ID" value="QDT59765.1"/>
    <property type="molecule type" value="Genomic_DNA"/>
</dbReference>